<evidence type="ECO:0000313" key="2">
    <source>
        <dbReference type="Proteomes" id="UP000309676"/>
    </source>
</evidence>
<dbReference type="EMBL" id="VCIW01000028">
    <property type="protein sequence ID" value="TLS48824.1"/>
    <property type="molecule type" value="Genomic_DNA"/>
</dbReference>
<protein>
    <submittedName>
        <fullName evidence="1">Uncharacterized protein</fullName>
    </submittedName>
</protein>
<proteinExistence type="predicted"/>
<accession>A0A5R9G745</accession>
<dbReference type="RefSeq" id="WP_138197772.1">
    <property type="nucleotide sequence ID" value="NZ_VCIW01000028.1"/>
</dbReference>
<dbReference type="OrthoDB" id="2678887at2"/>
<gene>
    <name evidence="1" type="ORF">FE782_28620</name>
</gene>
<name>A0A5R9G745_9BACL</name>
<reference evidence="1 2" key="1">
    <citation type="submission" date="2019-05" db="EMBL/GenBank/DDBJ databases">
        <authorList>
            <person name="Narsing Rao M.P."/>
            <person name="Li W.J."/>
        </authorList>
    </citation>
    <scope>NUCLEOTIDE SEQUENCE [LARGE SCALE GENOMIC DNA]</scope>
    <source>
        <strain evidence="1 2">SYSU_K30003</strain>
    </source>
</reference>
<keyword evidence="2" id="KW-1185">Reference proteome</keyword>
<dbReference type="Proteomes" id="UP000309676">
    <property type="component" value="Unassembled WGS sequence"/>
</dbReference>
<dbReference type="AlphaFoldDB" id="A0A5R9G745"/>
<evidence type="ECO:0000313" key="1">
    <source>
        <dbReference type="EMBL" id="TLS48824.1"/>
    </source>
</evidence>
<comment type="caution">
    <text evidence="1">The sequence shown here is derived from an EMBL/GenBank/DDBJ whole genome shotgun (WGS) entry which is preliminary data.</text>
</comment>
<sequence length="87" mass="9632">MQNIQIYVKEMRGAYYVIGVAPGKDIYDLGSRENAQDAVCHALVYARLLGIAEQEVYFCGHTIPHMVALGAGFVDSITKNEGEDRHC</sequence>
<organism evidence="1 2">
    <name type="scientific">Paenibacillus antri</name>
    <dbReference type="NCBI Taxonomy" id="2582848"/>
    <lineage>
        <taxon>Bacteria</taxon>
        <taxon>Bacillati</taxon>
        <taxon>Bacillota</taxon>
        <taxon>Bacilli</taxon>
        <taxon>Bacillales</taxon>
        <taxon>Paenibacillaceae</taxon>
        <taxon>Paenibacillus</taxon>
    </lineage>
</organism>